<gene>
    <name evidence="3" type="primary">ybgC</name>
    <name evidence="3" type="ORF">FR698_13180</name>
</gene>
<dbReference type="InParanoid" id="A0A5C7EQQ1"/>
<dbReference type="RefSeq" id="WP_147800662.1">
    <property type="nucleotide sequence ID" value="NZ_VPFL01000020.1"/>
</dbReference>
<dbReference type="InterPro" id="IPR050563">
    <property type="entry name" value="4-hydroxybenzoyl-CoA_TE"/>
</dbReference>
<dbReference type="FunCoup" id="A0A5C7EQQ1">
    <property type="interactions" value="200"/>
</dbReference>
<sequence>MKSVEKGQRAPKSTFSLPLRVYYQDTDAGGVVYHSRYLDFLERARYEWLREAGFGLRELAERLKVIFVVRSVEIQFRRPARLDDLLLVTVQPGEVGRSRVPVEQEVKRDHETLASARVELACVDARTLKPASLPPELRHAIVR</sequence>
<dbReference type="NCBIfam" id="TIGR00051">
    <property type="entry name" value="YbgC/FadM family acyl-CoA thioesterase"/>
    <property type="match status" value="1"/>
</dbReference>
<dbReference type="InterPro" id="IPR029069">
    <property type="entry name" value="HotDog_dom_sf"/>
</dbReference>
<evidence type="ECO:0000256" key="1">
    <source>
        <dbReference type="ARBA" id="ARBA00005953"/>
    </source>
</evidence>
<evidence type="ECO:0000313" key="3">
    <source>
        <dbReference type="EMBL" id="TXF10895.1"/>
    </source>
</evidence>
<keyword evidence="2" id="KW-0378">Hydrolase</keyword>
<dbReference type="OrthoDB" id="9808429at2"/>
<accession>A0A5C7EQQ1</accession>
<dbReference type="CDD" id="cd00586">
    <property type="entry name" value="4HBT"/>
    <property type="match status" value="1"/>
</dbReference>
<dbReference type="FunFam" id="3.10.129.10:FF:000004">
    <property type="entry name" value="Tol-pal system-associated acyl-CoA thioesterase"/>
    <property type="match status" value="1"/>
</dbReference>
<dbReference type="InterPro" id="IPR014166">
    <property type="entry name" value="Tol-Pal_acyl-CoA_thioesterase"/>
</dbReference>
<dbReference type="GO" id="GO:0047617">
    <property type="term" value="F:fatty acyl-CoA hydrolase activity"/>
    <property type="evidence" value="ECO:0007669"/>
    <property type="project" value="TreeGrafter"/>
</dbReference>
<reference evidence="3 4" key="1">
    <citation type="submission" date="2019-08" db="EMBL/GenBank/DDBJ databases">
        <title>Pelomicrobium methylotrophicum gen. nov., sp. nov. a moderately thermophilic, facultatively anaerobic, lithoautotrophic and methylotrophic bacterium isolated from a terrestrial mud volcano.</title>
        <authorList>
            <person name="Slobodkina G.B."/>
            <person name="Merkel A.Y."/>
            <person name="Slobodkin A.I."/>
        </authorList>
    </citation>
    <scope>NUCLEOTIDE SEQUENCE [LARGE SCALE GENOMIC DNA]</scope>
    <source>
        <strain evidence="3 4">SM250</strain>
    </source>
</reference>
<proteinExistence type="inferred from homology"/>
<comment type="similarity">
    <text evidence="1">Belongs to the 4-hydroxybenzoyl-CoA thioesterase family.</text>
</comment>
<protein>
    <submittedName>
        <fullName evidence="3">Tol-pal system-associated acyl-CoA thioesterase</fullName>
    </submittedName>
</protein>
<dbReference type="Pfam" id="PF13279">
    <property type="entry name" value="4HBT_2"/>
    <property type="match status" value="1"/>
</dbReference>
<dbReference type="PANTHER" id="PTHR31793:SF37">
    <property type="entry name" value="ACYL-COA THIOESTER HYDROLASE YBGC"/>
    <property type="match status" value="1"/>
</dbReference>
<dbReference type="Proteomes" id="UP000321201">
    <property type="component" value="Unassembled WGS sequence"/>
</dbReference>
<dbReference type="PANTHER" id="PTHR31793">
    <property type="entry name" value="4-HYDROXYBENZOYL-COA THIOESTERASE FAMILY MEMBER"/>
    <property type="match status" value="1"/>
</dbReference>
<dbReference type="PIRSF" id="PIRSF003230">
    <property type="entry name" value="YbgC"/>
    <property type="match status" value="1"/>
</dbReference>
<comment type="caution">
    <text evidence="3">The sequence shown here is derived from an EMBL/GenBank/DDBJ whole genome shotgun (WGS) entry which is preliminary data.</text>
</comment>
<dbReference type="AlphaFoldDB" id="A0A5C7EQQ1"/>
<dbReference type="NCBIfam" id="TIGR02799">
    <property type="entry name" value="thio_ybgC"/>
    <property type="match status" value="1"/>
</dbReference>
<dbReference type="InterPro" id="IPR006684">
    <property type="entry name" value="YbgC/YbaW"/>
</dbReference>
<dbReference type="InterPro" id="IPR008272">
    <property type="entry name" value="HB-CoA_thioesterase_AS"/>
</dbReference>
<evidence type="ECO:0000313" key="4">
    <source>
        <dbReference type="Proteomes" id="UP000321201"/>
    </source>
</evidence>
<dbReference type="PROSITE" id="PS01328">
    <property type="entry name" value="4HBCOA_THIOESTERASE"/>
    <property type="match status" value="1"/>
</dbReference>
<evidence type="ECO:0000256" key="2">
    <source>
        <dbReference type="ARBA" id="ARBA00022801"/>
    </source>
</evidence>
<keyword evidence="4" id="KW-1185">Reference proteome</keyword>
<dbReference type="SUPFAM" id="SSF54637">
    <property type="entry name" value="Thioesterase/thiol ester dehydrase-isomerase"/>
    <property type="match status" value="1"/>
</dbReference>
<name>A0A5C7EQQ1_9PROT</name>
<dbReference type="EMBL" id="VPFL01000020">
    <property type="protein sequence ID" value="TXF10895.1"/>
    <property type="molecule type" value="Genomic_DNA"/>
</dbReference>
<organism evidence="3 4">
    <name type="scientific">Pelomicrobium methylotrophicum</name>
    <dbReference type="NCBI Taxonomy" id="2602750"/>
    <lineage>
        <taxon>Bacteria</taxon>
        <taxon>Pseudomonadati</taxon>
        <taxon>Pseudomonadota</taxon>
        <taxon>Hydrogenophilia</taxon>
        <taxon>Hydrogenophilia incertae sedis</taxon>
        <taxon>Pelomicrobium</taxon>
    </lineage>
</organism>
<dbReference type="Gene3D" id="3.10.129.10">
    <property type="entry name" value="Hotdog Thioesterase"/>
    <property type="match status" value="1"/>
</dbReference>